<dbReference type="Pfam" id="PF13409">
    <property type="entry name" value="GST_N_2"/>
    <property type="match status" value="1"/>
</dbReference>
<comment type="similarity">
    <text evidence="1">Belongs to the GST superfamily.</text>
</comment>
<evidence type="ECO:0000259" key="2">
    <source>
        <dbReference type="PROSITE" id="PS50404"/>
    </source>
</evidence>
<evidence type="ECO:0000256" key="1">
    <source>
        <dbReference type="ARBA" id="ARBA00007409"/>
    </source>
</evidence>
<dbReference type="SUPFAM" id="SSF47616">
    <property type="entry name" value="GST C-terminal domain-like"/>
    <property type="match status" value="1"/>
</dbReference>
<organism evidence="3 4">
    <name type="scientific">Botryobasidium botryosum (strain FD-172 SS1)</name>
    <dbReference type="NCBI Taxonomy" id="930990"/>
    <lineage>
        <taxon>Eukaryota</taxon>
        <taxon>Fungi</taxon>
        <taxon>Dikarya</taxon>
        <taxon>Basidiomycota</taxon>
        <taxon>Agaricomycotina</taxon>
        <taxon>Agaricomycetes</taxon>
        <taxon>Cantharellales</taxon>
        <taxon>Botryobasidiaceae</taxon>
        <taxon>Botryobasidium</taxon>
    </lineage>
</organism>
<proteinExistence type="inferred from homology"/>
<dbReference type="InParanoid" id="A0A067MQL0"/>
<dbReference type="Pfam" id="PF22041">
    <property type="entry name" value="GST_C_7"/>
    <property type="match status" value="1"/>
</dbReference>
<reference evidence="4" key="1">
    <citation type="journal article" date="2014" name="Proc. Natl. Acad. Sci. U.S.A.">
        <title>Extensive sampling of basidiomycete genomes demonstrates inadequacy of the white-rot/brown-rot paradigm for wood decay fungi.</title>
        <authorList>
            <person name="Riley R."/>
            <person name="Salamov A.A."/>
            <person name="Brown D.W."/>
            <person name="Nagy L.G."/>
            <person name="Floudas D."/>
            <person name="Held B.W."/>
            <person name="Levasseur A."/>
            <person name="Lombard V."/>
            <person name="Morin E."/>
            <person name="Otillar R."/>
            <person name="Lindquist E.A."/>
            <person name="Sun H."/>
            <person name="LaButti K.M."/>
            <person name="Schmutz J."/>
            <person name="Jabbour D."/>
            <person name="Luo H."/>
            <person name="Baker S.E."/>
            <person name="Pisabarro A.G."/>
            <person name="Walton J.D."/>
            <person name="Blanchette R.A."/>
            <person name="Henrissat B."/>
            <person name="Martin F."/>
            <person name="Cullen D."/>
            <person name="Hibbett D.S."/>
            <person name="Grigoriev I.V."/>
        </authorList>
    </citation>
    <scope>NUCLEOTIDE SEQUENCE [LARGE SCALE GENOMIC DNA]</scope>
    <source>
        <strain evidence="4">FD-172 SS1</strain>
    </source>
</reference>
<keyword evidence="4" id="KW-1185">Reference proteome</keyword>
<feature type="domain" description="GST N-terminal" evidence="2">
    <location>
        <begin position="17"/>
        <end position="109"/>
    </location>
</feature>
<name>A0A067MQL0_BOTB1</name>
<dbReference type="Proteomes" id="UP000027195">
    <property type="component" value="Unassembled WGS sequence"/>
</dbReference>
<dbReference type="PROSITE" id="PS50404">
    <property type="entry name" value="GST_NTER"/>
    <property type="match status" value="1"/>
</dbReference>
<dbReference type="EMBL" id="KL198022">
    <property type="protein sequence ID" value="KDQ17829.1"/>
    <property type="molecule type" value="Genomic_DNA"/>
</dbReference>
<dbReference type="HOGENOM" id="CLU_011226_4_0_1"/>
<gene>
    <name evidence="3" type="ORF">BOTBODRAFT_185266</name>
</gene>
<accession>A0A067MQL0</accession>
<dbReference type="Gene3D" id="1.20.1050.10">
    <property type="match status" value="1"/>
</dbReference>
<dbReference type="PANTHER" id="PTHR44051:SF8">
    <property type="entry name" value="GLUTATHIONE S-TRANSFERASE GSTA"/>
    <property type="match status" value="1"/>
</dbReference>
<dbReference type="AlphaFoldDB" id="A0A067MQL0"/>
<dbReference type="STRING" id="930990.A0A067MQL0"/>
<evidence type="ECO:0000313" key="4">
    <source>
        <dbReference type="Proteomes" id="UP000027195"/>
    </source>
</evidence>
<dbReference type="InterPro" id="IPR036249">
    <property type="entry name" value="Thioredoxin-like_sf"/>
</dbReference>
<dbReference type="OrthoDB" id="4951845at2759"/>
<dbReference type="InterPro" id="IPR004045">
    <property type="entry name" value="Glutathione_S-Trfase_N"/>
</dbReference>
<dbReference type="InterPro" id="IPR036282">
    <property type="entry name" value="Glutathione-S-Trfase_C_sf"/>
</dbReference>
<protein>
    <recommendedName>
        <fullName evidence="2">GST N-terminal domain-containing protein</fullName>
    </recommendedName>
</protein>
<dbReference type="InterPro" id="IPR054416">
    <property type="entry name" value="GST_UstS-like_C"/>
</dbReference>
<dbReference type="SUPFAM" id="SSF52833">
    <property type="entry name" value="Thioredoxin-like"/>
    <property type="match status" value="1"/>
</dbReference>
<dbReference type="Gene3D" id="3.40.30.10">
    <property type="entry name" value="Glutaredoxin"/>
    <property type="match status" value="1"/>
</dbReference>
<sequence>MAATESNPIIFYDIESAPDLPEAKAWSPSTWKTRLTLNYKRLPYKTIYLSLPEIAPTLQGLGLEPPERKTGPFAFTLPVIIDPTPSGPKVVRDSAEIARYLDATYPDPERTLFPSGSHALQAYFDRTLNARLLPLCVSLIVPLVPSILDEKGAEYYNRTRAELLGKPLSEVRPKGADLDKAWESFKAELDVVVAALQNNDVERGGPGGSYLMGNKFSFVDCVMVGLFIWMNKVKPEADGNAWERIKGWHNGRWERLWKKSEEFMQVD</sequence>
<evidence type="ECO:0000313" key="3">
    <source>
        <dbReference type="EMBL" id="KDQ17829.1"/>
    </source>
</evidence>
<dbReference type="PANTHER" id="PTHR44051">
    <property type="entry name" value="GLUTATHIONE S-TRANSFERASE-RELATED"/>
    <property type="match status" value="1"/>
</dbReference>